<evidence type="ECO:0000256" key="8">
    <source>
        <dbReference type="ARBA" id="ARBA00023136"/>
    </source>
</evidence>
<keyword evidence="6 9" id="KW-0067">ATP-binding</keyword>
<dbReference type="Gene3D" id="3.40.50.300">
    <property type="entry name" value="P-loop containing nucleotide triphosphate hydrolases"/>
    <property type="match status" value="2"/>
</dbReference>
<comment type="caution">
    <text evidence="11">The sequence shown here is derived from an EMBL/GenBank/DDBJ whole genome shotgun (WGS) entry which is preliminary data.</text>
</comment>
<organism evidence="11 12">
    <name type="scientific">Tessaracoccus lubricantis</name>
    <dbReference type="NCBI Taxonomy" id="545543"/>
    <lineage>
        <taxon>Bacteria</taxon>
        <taxon>Bacillati</taxon>
        <taxon>Actinomycetota</taxon>
        <taxon>Actinomycetes</taxon>
        <taxon>Propionibacteriales</taxon>
        <taxon>Propionibacteriaceae</taxon>
        <taxon>Tessaracoccus</taxon>
    </lineage>
</organism>
<keyword evidence="5 9" id="KW-0547">Nucleotide-binding</keyword>
<dbReference type="PANTHER" id="PTHR43790:SF7">
    <property type="entry name" value="GALACTOSE_METHYL GALACTOSIDE IMPORT ATP-BINDING PROTEIN MGLA"/>
    <property type="match status" value="1"/>
</dbReference>
<comment type="subcellular location">
    <subcellularLocation>
        <location evidence="9">Cell membrane</location>
        <topology evidence="9">Peripheral membrane protein</topology>
    </subcellularLocation>
</comment>
<protein>
    <recommendedName>
        <fullName evidence="9">Ribose/galactose/methyl galactoside import ATP-binding protein</fullName>
        <ecNumber evidence="9">7.5.2.11</ecNumber>
    </recommendedName>
</protein>
<dbReference type="SUPFAM" id="SSF52540">
    <property type="entry name" value="P-loop containing nucleoside triphosphate hydrolases"/>
    <property type="match status" value="2"/>
</dbReference>
<comment type="function">
    <text evidence="9">Part of an ABC transporter complex involved in carbohydrate import. Could be involved in ribose, galactose and/or methyl galactoside import. Responsible for energy coupling to the transport system.</text>
</comment>
<keyword evidence="1 9" id="KW-0813">Transport</keyword>
<name>A0ABP9FII9_9ACTN</name>
<evidence type="ECO:0000256" key="4">
    <source>
        <dbReference type="ARBA" id="ARBA00022737"/>
    </source>
</evidence>
<dbReference type="InterPro" id="IPR003593">
    <property type="entry name" value="AAA+_ATPase"/>
</dbReference>
<evidence type="ECO:0000313" key="11">
    <source>
        <dbReference type="EMBL" id="GAA4901133.1"/>
    </source>
</evidence>
<dbReference type="PANTHER" id="PTHR43790">
    <property type="entry name" value="CARBOHYDRATE TRANSPORT ATP-BINDING PROTEIN MG119-RELATED"/>
    <property type="match status" value="1"/>
</dbReference>
<evidence type="ECO:0000256" key="9">
    <source>
        <dbReference type="RuleBase" id="RU367029"/>
    </source>
</evidence>
<evidence type="ECO:0000313" key="12">
    <source>
        <dbReference type="Proteomes" id="UP001501521"/>
    </source>
</evidence>
<dbReference type="CDD" id="cd03215">
    <property type="entry name" value="ABC_Carb_Monos_II"/>
    <property type="match status" value="1"/>
</dbReference>
<reference evidence="12" key="1">
    <citation type="journal article" date="2019" name="Int. J. Syst. Evol. Microbiol.">
        <title>The Global Catalogue of Microorganisms (GCM) 10K type strain sequencing project: providing services to taxonomists for standard genome sequencing and annotation.</title>
        <authorList>
            <consortium name="The Broad Institute Genomics Platform"/>
            <consortium name="The Broad Institute Genome Sequencing Center for Infectious Disease"/>
            <person name="Wu L."/>
            <person name="Ma J."/>
        </authorList>
    </citation>
    <scope>NUCLEOTIDE SEQUENCE [LARGE SCALE GENOMIC DNA]</scope>
    <source>
        <strain evidence="12">JCM 19125</strain>
    </source>
</reference>
<keyword evidence="2 9" id="KW-1003">Cell membrane</keyword>
<evidence type="ECO:0000256" key="5">
    <source>
        <dbReference type="ARBA" id="ARBA00022741"/>
    </source>
</evidence>
<gene>
    <name evidence="11" type="ORF">GCM10025789_19750</name>
</gene>
<evidence type="ECO:0000256" key="3">
    <source>
        <dbReference type="ARBA" id="ARBA00022597"/>
    </source>
</evidence>
<dbReference type="InterPro" id="IPR003439">
    <property type="entry name" value="ABC_transporter-like_ATP-bd"/>
</dbReference>
<feature type="domain" description="ABC transporter" evidence="10">
    <location>
        <begin position="242"/>
        <end position="497"/>
    </location>
</feature>
<comment type="similarity">
    <text evidence="9">Belongs to the ABC transporter superfamily.</text>
</comment>
<dbReference type="PROSITE" id="PS50893">
    <property type="entry name" value="ABC_TRANSPORTER_2"/>
    <property type="match status" value="2"/>
</dbReference>
<dbReference type="Pfam" id="PF00005">
    <property type="entry name" value="ABC_tran"/>
    <property type="match status" value="2"/>
</dbReference>
<keyword evidence="12" id="KW-1185">Reference proteome</keyword>
<dbReference type="InterPro" id="IPR050107">
    <property type="entry name" value="ABC_carbohydrate_import_ATPase"/>
</dbReference>
<dbReference type="InterPro" id="IPR017871">
    <property type="entry name" value="ABC_transporter-like_CS"/>
</dbReference>
<evidence type="ECO:0000256" key="7">
    <source>
        <dbReference type="ARBA" id="ARBA00022967"/>
    </source>
</evidence>
<dbReference type="RefSeq" id="WP_345582359.1">
    <property type="nucleotide sequence ID" value="NZ_BAABLV010000031.1"/>
</dbReference>
<evidence type="ECO:0000256" key="1">
    <source>
        <dbReference type="ARBA" id="ARBA00022448"/>
    </source>
</evidence>
<dbReference type="SMART" id="SM00382">
    <property type="entry name" value="AAA"/>
    <property type="match status" value="2"/>
</dbReference>
<comment type="catalytic activity">
    <reaction evidence="9">
        <text>D-galactose(out) + ATP + H2O = D-galactose(in) + ADP + phosphate + H(+)</text>
        <dbReference type="Rhea" id="RHEA:60156"/>
        <dbReference type="ChEBI" id="CHEBI:4139"/>
        <dbReference type="ChEBI" id="CHEBI:15377"/>
        <dbReference type="ChEBI" id="CHEBI:15378"/>
        <dbReference type="ChEBI" id="CHEBI:30616"/>
        <dbReference type="ChEBI" id="CHEBI:43474"/>
        <dbReference type="ChEBI" id="CHEBI:456216"/>
        <dbReference type="EC" id="7.5.2.11"/>
    </reaction>
</comment>
<feature type="domain" description="ABC transporter" evidence="10">
    <location>
        <begin position="7"/>
        <end position="243"/>
    </location>
</feature>
<dbReference type="InterPro" id="IPR027417">
    <property type="entry name" value="P-loop_NTPase"/>
</dbReference>
<keyword evidence="8 9" id="KW-0472">Membrane</keyword>
<keyword evidence="4" id="KW-0677">Repeat</keyword>
<keyword evidence="3 9" id="KW-0762">Sugar transport</keyword>
<evidence type="ECO:0000256" key="2">
    <source>
        <dbReference type="ARBA" id="ARBA00022475"/>
    </source>
</evidence>
<dbReference type="EMBL" id="BAABLV010000031">
    <property type="protein sequence ID" value="GAA4901133.1"/>
    <property type="molecule type" value="Genomic_DNA"/>
</dbReference>
<keyword evidence="7 9" id="KW-1278">Translocase</keyword>
<dbReference type="EC" id="7.5.2.11" evidence="9"/>
<dbReference type="Proteomes" id="UP001501521">
    <property type="component" value="Unassembled WGS sequence"/>
</dbReference>
<evidence type="ECO:0000256" key="6">
    <source>
        <dbReference type="ARBA" id="ARBA00022840"/>
    </source>
</evidence>
<dbReference type="PROSITE" id="PS00211">
    <property type="entry name" value="ABC_TRANSPORTER_1"/>
    <property type="match status" value="1"/>
</dbReference>
<dbReference type="GO" id="GO:0005524">
    <property type="term" value="F:ATP binding"/>
    <property type="evidence" value="ECO:0007669"/>
    <property type="project" value="UniProtKB-KW"/>
</dbReference>
<dbReference type="CDD" id="cd03216">
    <property type="entry name" value="ABC_Carb_Monos_I"/>
    <property type="match status" value="1"/>
</dbReference>
<sequence>MTNDVILEMEGIRKTFPGVVALDDVGLVVRRGTVHSLMGENGAGKSTLMKVLIGMYQRDAGTVKIDGEPKEFGSTRDGLANGISMIHQELSPVPEMTVAENIWLGREPRNKLGLVDPKQMVRQTQALFDEWDIAIPPTTRMKKLTVARQQMVEIAKAISYDAQIIIMDEPTSAIPEREVEHLHGMINRLRASGVAIIYITHKMDEVFKISDDITVFRDGKHVATRAASDLDRDQLITMMVGRELTNLFPKLDSDVGEVVLEVRNLNRGHLVRDVSFELRRGEILGIAGLMGAGRTEVLETIFGIDPAESGEILVHGKPVRIRQPEDAIRANIGLLTEDRKLNGIMGVLSVRDNMAVAALKTFSPNGFIQVGRLQKACQEQREKLAVKTPSLNQKIQNLSGGNQQKALISRWLLTQPDILMIDEPTRGIDVGAKSEIHRLMSLLAQQGKAVIMVSSELPEILGMSDRILVMHEGRLSGELSRDEATQESIMHLATGGNAAA</sequence>
<accession>A0ABP9FII9</accession>
<evidence type="ECO:0000259" key="10">
    <source>
        <dbReference type="PROSITE" id="PS50893"/>
    </source>
</evidence>
<proteinExistence type="inferred from homology"/>